<feature type="transmembrane region" description="Helical" evidence="1">
    <location>
        <begin position="229"/>
        <end position="250"/>
    </location>
</feature>
<organism evidence="2 3">
    <name type="scientific">Cerrena zonata</name>
    <dbReference type="NCBI Taxonomy" id="2478898"/>
    <lineage>
        <taxon>Eukaryota</taxon>
        <taxon>Fungi</taxon>
        <taxon>Dikarya</taxon>
        <taxon>Basidiomycota</taxon>
        <taxon>Agaricomycotina</taxon>
        <taxon>Agaricomycetes</taxon>
        <taxon>Polyporales</taxon>
        <taxon>Cerrenaceae</taxon>
        <taxon>Cerrena</taxon>
    </lineage>
</organism>
<comment type="caution">
    <text evidence="2">The sequence shown here is derived from an EMBL/GenBank/DDBJ whole genome shotgun (WGS) entry which is preliminary data.</text>
</comment>
<evidence type="ECO:0000313" key="2">
    <source>
        <dbReference type="EMBL" id="KAK7689874.1"/>
    </source>
</evidence>
<feature type="transmembrane region" description="Helical" evidence="1">
    <location>
        <begin position="99"/>
        <end position="121"/>
    </location>
</feature>
<feature type="transmembrane region" description="Helical" evidence="1">
    <location>
        <begin position="68"/>
        <end position="87"/>
    </location>
</feature>
<dbReference type="AlphaFoldDB" id="A0AAW0GJD6"/>
<gene>
    <name evidence="2" type="ORF">QCA50_006513</name>
</gene>
<name>A0AAW0GJD6_9APHY</name>
<evidence type="ECO:0000313" key="3">
    <source>
        <dbReference type="Proteomes" id="UP001385951"/>
    </source>
</evidence>
<feature type="transmembrane region" description="Helical" evidence="1">
    <location>
        <begin position="173"/>
        <end position="196"/>
    </location>
</feature>
<feature type="transmembrane region" description="Helical" evidence="1">
    <location>
        <begin position="35"/>
        <end position="56"/>
    </location>
</feature>
<sequence length="370" mass="40689">MSSTTNTSLPILNPYTPLAFVLPHDAAQAAVARDLLAITLGILLWDVVMSIPDEILMCRKRIFSFPDAVYFLSRLTTTGSVMAAFVFTTTPLDNCQVVIQISCWLAAFSVCLNSALFLMRIFGVFYESLPTKIIFAALWLSTFTSFIAPFSASGEHLGPTKQCVANSLTVGDALGYLVVGIFDTLVFLAITAKILADNTRGGWKAEIELLFDNRNMGKIYRTVLQTGQLYYLVTVGINIFAIVVIFSPSIPPVFKMLVTAPNISLQNSMACRVFRLLRLSSNTEHSGQFSSTISGARNAPSTIRFNVPMHHRPSESNEITGIAPFTEESKSVVEGREKMLETSSSEIEGNQSQVHYISQRSPRVDSMNIV</sequence>
<reference evidence="2 3" key="1">
    <citation type="submission" date="2022-09" db="EMBL/GenBank/DDBJ databases">
        <authorList>
            <person name="Palmer J.M."/>
        </authorList>
    </citation>
    <scope>NUCLEOTIDE SEQUENCE [LARGE SCALE GENOMIC DNA]</scope>
    <source>
        <strain evidence="2 3">DSM 7382</strain>
    </source>
</reference>
<keyword evidence="1" id="KW-0472">Membrane</keyword>
<accession>A0AAW0GJD6</accession>
<proteinExistence type="predicted"/>
<keyword evidence="1" id="KW-0812">Transmembrane</keyword>
<protein>
    <submittedName>
        <fullName evidence="2">Uncharacterized protein</fullName>
    </submittedName>
</protein>
<dbReference type="EMBL" id="JASBNA010000007">
    <property type="protein sequence ID" value="KAK7689874.1"/>
    <property type="molecule type" value="Genomic_DNA"/>
</dbReference>
<feature type="transmembrane region" description="Helical" evidence="1">
    <location>
        <begin position="133"/>
        <end position="153"/>
    </location>
</feature>
<keyword evidence="3" id="KW-1185">Reference proteome</keyword>
<evidence type="ECO:0000256" key="1">
    <source>
        <dbReference type="SAM" id="Phobius"/>
    </source>
</evidence>
<keyword evidence="1" id="KW-1133">Transmembrane helix</keyword>
<dbReference type="Proteomes" id="UP001385951">
    <property type="component" value="Unassembled WGS sequence"/>
</dbReference>